<gene>
    <name evidence="9 11" type="primary">clsB</name>
    <name evidence="11" type="ORF">H9L24_20195</name>
</gene>
<evidence type="ECO:0000256" key="8">
    <source>
        <dbReference type="ARBA" id="ARBA00023264"/>
    </source>
</evidence>
<keyword evidence="12" id="KW-1185">Reference proteome</keyword>
<dbReference type="NCBIfam" id="NF008427">
    <property type="entry name" value="PRK11263.1"/>
    <property type="match status" value="1"/>
</dbReference>
<dbReference type="InterPro" id="IPR030872">
    <property type="entry name" value="Cardiolipin_synth_ClsB"/>
</dbReference>
<evidence type="ECO:0000256" key="4">
    <source>
        <dbReference type="ARBA" id="ARBA00022737"/>
    </source>
</evidence>
<dbReference type="Gene3D" id="3.30.870.10">
    <property type="entry name" value="Endonuclease Chain A"/>
    <property type="match status" value="2"/>
</dbReference>
<name>A0A7H0HF28_9BURK</name>
<proteinExistence type="inferred from homology"/>
<dbReference type="PANTHER" id="PTHR21248">
    <property type="entry name" value="CARDIOLIPIN SYNTHASE"/>
    <property type="match status" value="1"/>
</dbReference>
<dbReference type="CDD" id="cd09159">
    <property type="entry name" value="PLDc_ybhO_like_2"/>
    <property type="match status" value="1"/>
</dbReference>
<evidence type="ECO:0000313" key="12">
    <source>
        <dbReference type="Proteomes" id="UP000516057"/>
    </source>
</evidence>
<evidence type="ECO:0000256" key="3">
    <source>
        <dbReference type="ARBA" id="ARBA00022679"/>
    </source>
</evidence>
<protein>
    <recommendedName>
        <fullName evidence="9">Cardiolipin synthase B</fullName>
        <shortName evidence="9">CL synthase</shortName>
        <ecNumber evidence="9">2.7.8.-</ecNumber>
    </recommendedName>
</protein>
<keyword evidence="8 9" id="KW-1208">Phospholipid metabolism</keyword>
<keyword evidence="1 9" id="KW-1003">Cell membrane</keyword>
<feature type="active site" evidence="9">
    <location>
        <position position="118"/>
    </location>
</feature>
<evidence type="ECO:0000256" key="7">
    <source>
        <dbReference type="ARBA" id="ARBA00023209"/>
    </source>
</evidence>
<feature type="domain" description="PLD phosphodiesterase" evidence="10">
    <location>
        <begin position="310"/>
        <end position="341"/>
    </location>
</feature>
<keyword evidence="5 9" id="KW-0443">Lipid metabolism</keyword>
<keyword evidence="2 9" id="KW-0444">Lipid biosynthesis</keyword>
<dbReference type="PANTHER" id="PTHR21248:SF23">
    <property type="entry name" value="CARDIOLIPIN SYNTHASE B"/>
    <property type="match status" value="1"/>
</dbReference>
<dbReference type="Pfam" id="PF13091">
    <property type="entry name" value="PLDc_2"/>
    <property type="match status" value="2"/>
</dbReference>
<dbReference type="CDD" id="cd09110">
    <property type="entry name" value="PLDc_CLS_1"/>
    <property type="match status" value="1"/>
</dbReference>
<dbReference type="GO" id="GO:0032049">
    <property type="term" value="P:cardiolipin biosynthetic process"/>
    <property type="evidence" value="ECO:0007669"/>
    <property type="project" value="InterPro"/>
</dbReference>
<evidence type="ECO:0000256" key="6">
    <source>
        <dbReference type="ARBA" id="ARBA00023136"/>
    </source>
</evidence>
<keyword evidence="3 9" id="KW-0808">Transferase</keyword>
<keyword evidence="6 9" id="KW-0472">Membrane</keyword>
<reference evidence="11 12" key="1">
    <citation type="submission" date="2020-08" db="EMBL/GenBank/DDBJ databases">
        <title>Genome sequence of Acidovorax monticola KACC 19171T.</title>
        <authorList>
            <person name="Hyun D.-W."/>
            <person name="Bae J.-W."/>
        </authorList>
    </citation>
    <scope>NUCLEOTIDE SEQUENCE [LARGE SCALE GENOMIC DNA]</scope>
    <source>
        <strain evidence="11 12">KACC 19171</strain>
    </source>
</reference>
<feature type="active site" evidence="9">
    <location>
        <position position="322"/>
    </location>
</feature>
<sequence>MKRTTPEFSADHHVLLLQGATELFPALVREMDAAARDIRFETYIFDCTGSGAEVAEALMRAARRGVRTRLVVDGVGTGPLSPEWQRRMHEAGVQVRVYSPLGPLGLLLPMRWRRLHRKLCVVDGRVLFCGGINVLDDLHDPNYGMLPAPRFDFAVRAEGGLVSQARDAMEQLWWRMQAVRDVRRHQLPEAVHALREAAGASAQEAPLADGAAPEPHMRAALVLRDNVRNRSRIERAYRRAIGAARHEIIIANAYFLPGGKLRRALVLAARRGVRVQLLLQGRYEYFMQYHAARPVYGTLLRAGVEIYEYEPSFLHAKVAVIDAQGPRPWATVGSSNLDPLSLLLAREANVVVEDGAFAAELRERLRHAMRHAGRRMDPRRHEMRPWRERLLDRVAYAIMRAALWVTGKRY</sequence>
<accession>A0A7H0HF28</accession>
<feature type="active site" evidence="9">
    <location>
        <position position="315"/>
    </location>
</feature>
<comment type="subcellular location">
    <subcellularLocation>
        <location evidence="9">Cell membrane</location>
        <topology evidence="9">Peripheral membrane protein</topology>
    </subcellularLocation>
</comment>
<feature type="domain" description="PLD phosphodiesterase" evidence="10">
    <location>
        <begin position="111"/>
        <end position="138"/>
    </location>
</feature>
<organism evidence="11 12">
    <name type="scientific">Paenacidovorax monticola</name>
    <dbReference type="NCBI Taxonomy" id="1926868"/>
    <lineage>
        <taxon>Bacteria</taxon>
        <taxon>Pseudomonadati</taxon>
        <taxon>Pseudomonadota</taxon>
        <taxon>Betaproteobacteria</taxon>
        <taxon>Burkholderiales</taxon>
        <taxon>Comamonadaceae</taxon>
        <taxon>Paenacidovorax</taxon>
    </lineage>
</organism>
<dbReference type="GO" id="GO:0005886">
    <property type="term" value="C:plasma membrane"/>
    <property type="evidence" value="ECO:0007669"/>
    <property type="project" value="UniProtKB-SubCell"/>
</dbReference>
<evidence type="ECO:0000259" key="10">
    <source>
        <dbReference type="PROSITE" id="PS50035"/>
    </source>
</evidence>
<dbReference type="InterPro" id="IPR025202">
    <property type="entry name" value="PLD-like_dom"/>
</dbReference>
<feature type="active site" evidence="9">
    <location>
        <position position="123"/>
    </location>
</feature>
<comment type="catalytic activity">
    <reaction evidence="9">
        <text>2 a 1,2-diacyl-sn-glycero-3-phospho-(1'-sn-glycerol) = a cardiolipin + glycerol</text>
        <dbReference type="Rhea" id="RHEA:31451"/>
        <dbReference type="ChEBI" id="CHEBI:17754"/>
        <dbReference type="ChEBI" id="CHEBI:62237"/>
        <dbReference type="ChEBI" id="CHEBI:64716"/>
    </reaction>
</comment>
<dbReference type="EMBL" id="CP060790">
    <property type="protein sequence ID" value="QNP59144.1"/>
    <property type="molecule type" value="Genomic_DNA"/>
</dbReference>
<keyword evidence="7 9" id="KW-0594">Phospholipid biosynthesis</keyword>
<evidence type="ECO:0000256" key="2">
    <source>
        <dbReference type="ARBA" id="ARBA00022516"/>
    </source>
</evidence>
<feature type="active site" evidence="9">
    <location>
        <position position="317"/>
    </location>
</feature>
<dbReference type="SUPFAM" id="SSF56024">
    <property type="entry name" value="Phospholipase D/nuclease"/>
    <property type="match status" value="2"/>
</dbReference>
<dbReference type="PROSITE" id="PS50035">
    <property type="entry name" value="PLD"/>
    <property type="match status" value="2"/>
</dbReference>
<evidence type="ECO:0000313" key="11">
    <source>
        <dbReference type="EMBL" id="QNP59144.1"/>
    </source>
</evidence>
<dbReference type="AlphaFoldDB" id="A0A7H0HF28"/>
<evidence type="ECO:0000256" key="5">
    <source>
        <dbReference type="ARBA" id="ARBA00023098"/>
    </source>
</evidence>
<comment type="function">
    <text evidence="9">Catalyzes the phosphatidyl group transfer from one phosphatidylglycerol molecule to another to form cardiolipin (CL) (diphosphatidylglycerol) and glycerol.</text>
</comment>
<keyword evidence="4" id="KW-0677">Repeat</keyword>
<evidence type="ECO:0000256" key="1">
    <source>
        <dbReference type="ARBA" id="ARBA00022475"/>
    </source>
</evidence>
<feature type="active site" evidence="9">
    <location>
        <position position="116"/>
    </location>
</feature>
<dbReference type="SMART" id="SM00155">
    <property type="entry name" value="PLDc"/>
    <property type="match status" value="2"/>
</dbReference>
<dbReference type="InterPro" id="IPR001736">
    <property type="entry name" value="PLipase_D/transphosphatidylase"/>
</dbReference>
<dbReference type="RefSeq" id="WP_187736129.1">
    <property type="nucleotide sequence ID" value="NZ_CP060790.1"/>
</dbReference>
<dbReference type="Proteomes" id="UP000516057">
    <property type="component" value="Chromosome"/>
</dbReference>
<comment type="similarity">
    <text evidence="9">Belongs to the phospholipase D family. Cardiolipin synthase subfamily. ClsB sub-subfamily.</text>
</comment>
<dbReference type="HAMAP" id="MF_01917">
    <property type="entry name" value="Cardiolipin_synth_ClsB"/>
    <property type="match status" value="1"/>
</dbReference>
<dbReference type="EC" id="2.7.8.-" evidence="9"/>
<dbReference type="KEGG" id="amon:H9L24_20195"/>
<evidence type="ECO:0000256" key="9">
    <source>
        <dbReference type="HAMAP-Rule" id="MF_01917"/>
    </source>
</evidence>
<dbReference type="GO" id="GO:0008808">
    <property type="term" value="F:cardiolipin synthase activity"/>
    <property type="evidence" value="ECO:0007669"/>
    <property type="project" value="InterPro"/>
</dbReference>